<gene>
    <name evidence="3" type="ORF">C7M84_019800</name>
</gene>
<feature type="domain" description="Fibronectin type-III" evidence="2">
    <location>
        <begin position="167"/>
        <end position="320"/>
    </location>
</feature>
<dbReference type="PANTHER" id="PTHR46708">
    <property type="entry name" value="TENASCIN"/>
    <property type="match status" value="1"/>
</dbReference>
<reference evidence="3 4" key="1">
    <citation type="submission" date="2018-04" db="EMBL/GenBank/DDBJ databases">
        <authorList>
            <person name="Zhang X."/>
            <person name="Yuan J."/>
            <person name="Li F."/>
            <person name="Xiang J."/>
        </authorList>
    </citation>
    <scope>NUCLEOTIDE SEQUENCE [LARGE SCALE GENOMIC DNA]</scope>
    <source>
        <tissue evidence="3">Muscle</tissue>
    </source>
</reference>
<feature type="domain" description="Fibronectin type-III" evidence="2">
    <location>
        <begin position="31"/>
        <end position="112"/>
    </location>
</feature>
<dbReference type="SMART" id="SM00060">
    <property type="entry name" value="FN3"/>
    <property type="match status" value="2"/>
</dbReference>
<sequence length="466" mass="52066">MSSLTCQVEILVARAGAAGFGCCWWSKKNGRAAACRTQLTIQKGKVVSVTWDPPVIGEYSSFKLKQIPLSEPQNSNKNIYITENQLPYQMREVTPGASYELQLFTVYENKESAAYVATNFTTPCFWPPFLPPQRRHNPFCSTPCTAKGQCRECLALPNGSRNLPAGPNAPGRFIVWYRNETTMLVLWQPPYPAGIYSHYRPPPTDVRSRGDLAASSPDLSLRSVLRASSCNPKRRERNQFAPPKYRVRFLFVLSSREYCVQMKRLALRNVSIDPSDAADSVLSVKKEGEPPGPAQAAFHGLVPGRAYNITVETVSQDQISEPTTAEYRTIPLPPRNVTFDLKTLTPFSFTVVGAPKGRGRVNRLYLVLLCLVTGRRSDWLRTVATFAGDRSAAVRFTTSFLPPLGLPFVREARRAVASEPSTIPQQHFKSWIKSVLAKGRACLHWALRYIPPHHRRPPARLLAPPV</sequence>
<organism evidence="3 4">
    <name type="scientific">Penaeus vannamei</name>
    <name type="common">Whiteleg shrimp</name>
    <name type="synonym">Litopenaeus vannamei</name>
    <dbReference type="NCBI Taxonomy" id="6689"/>
    <lineage>
        <taxon>Eukaryota</taxon>
        <taxon>Metazoa</taxon>
        <taxon>Ecdysozoa</taxon>
        <taxon>Arthropoda</taxon>
        <taxon>Crustacea</taxon>
        <taxon>Multicrustacea</taxon>
        <taxon>Malacostraca</taxon>
        <taxon>Eumalacostraca</taxon>
        <taxon>Eucarida</taxon>
        <taxon>Decapoda</taxon>
        <taxon>Dendrobranchiata</taxon>
        <taxon>Penaeoidea</taxon>
        <taxon>Penaeidae</taxon>
        <taxon>Penaeus</taxon>
    </lineage>
</organism>
<reference evidence="3 4" key="2">
    <citation type="submission" date="2019-01" db="EMBL/GenBank/DDBJ databases">
        <title>The decoding of complex shrimp genome reveals the adaptation for benthos swimmer, frequently molting mechanism and breeding impact on genome.</title>
        <authorList>
            <person name="Sun Y."/>
            <person name="Gao Y."/>
            <person name="Yu Y."/>
        </authorList>
    </citation>
    <scope>NUCLEOTIDE SEQUENCE [LARGE SCALE GENOMIC DNA]</scope>
    <source>
        <tissue evidence="3">Muscle</tissue>
    </source>
</reference>
<evidence type="ECO:0000313" key="4">
    <source>
        <dbReference type="Proteomes" id="UP000283509"/>
    </source>
</evidence>
<protein>
    <submittedName>
        <fullName evidence="3">Tyrosine-protein phosphatase 10D</fullName>
    </submittedName>
</protein>
<dbReference type="InterPro" id="IPR013783">
    <property type="entry name" value="Ig-like_fold"/>
</dbReference>
<proteinExistence type="predicted"/>
<dbReference type="Gene3D" id="2.60.40.10">
    <property type="entry name" value="Immunoglobulins"/>
    <property type="match status" value="1"/>
</dbReference>
<dbReference type="InterPro" id="IPR050991">
    <property type="entry name" value="ECM_Regulatory_Proteins"/>
</dbReference>
<keyword evidence="1" id="KW-0677">Repeat</keyword>
<dbReference type="AlphaFoldDB" id="A0A3R7MI82"/>
<dbReference type="InterPro" id="IPR036116">
    <property type="entry name" value="FN3_sf"/>
</dbReference>
<accession>A0A3R7MI82</accession>
<dbReference type="InterPro" id="IPR003961">
    <property type="entry name" value="FN3_dom"/>
</dbReference>
<evidence type="ECO:0000256" key="1">
    <source>
        <dbReference type="ARBA" id="ARBA00022737"/>
    </source>
</evidence>
<dbReference type="STRING" id="6689.A0A3R7MI82"/>
<dbReference type="SUPFAM" id="SSF49265">
    <property type="entry name" value="Fibronectin type III"/>
    <property type="match status" value="2"/>
</dbReference>
<dbReference type="Proteomes" id="UP000283509">
    <property type="component" value="Unassembled WGS sequence"/>
</dbReference>
<keyword evidence="4" id="KW-1185">Reference proteome</keyword>
<dbReference type="EMBL" id="QCYY01003720">
    <property type="protein sequence ID" value="ROT62361.1"/>
    <property type="molecule type" value="Genomic_DNA"/>
</dbReference>
<comment type="caution">
    <text evidence="3">The sequence shown here is derived from an EMBL/GenBank/DDBJ whole genome shotgun (WGS) entry which is preliminary data.</text>
</comment>
<dbReference type="PANTHER" id="PTHR46708:SF2">
    <property type="entry name" value="FIBRONECTIN TYPE-III DOMAIN-CONTAINING PROTEIN"/>
    <property type="match status" value="1"/>
</dbReference>
<name>A0A3R7MI82_PENVA</name>
<evidence type="ECO:0000259" key="2">
    <source>
        <dbReference type="SMART" id="SM00060"/>
    </source>
</evidence>
<dbReference type="OrthoDB" id="8609993at2759"/>
<evidence type="ECO:0000313" key="3">
    <source>
        <dbReference type="EMBL" id="ROT62361.1"/>
    </source>
</evidence>